<dbReference type="Proteomes" id="UP000026960">
    <property type="component" value="Chromosome 4"/>
</dbReference>
<organism evidence="2">
    <name type="scientific">Oryza barthii</name>
    <dbReference type="NCBI Taxonomy" id="65489"/>
    <lineage>
        <taxon>Eukaryota</taxon>
        <taxon>Viridiplantae</taxon>
        <taxon>Streptophyta</taxon>
        <taxon>Embryophyta</taxon>
        <taxon>Tracheophyta</taxon>
        <taxon>Spermatophyta</taxon>
        <taxon>Magnoliopsida</taxon>
        <taxon>Liliopsida</taxon>
        <taxon>Poales</taxon>
        <taxon>Poaceae</taxon>
        <taxon>BOP clade</taxon>
        <taxon>Oryzoideae</taxon>
        <taxon>Oryzeae</taxon>
        <taxon>Oryzinae</taxon>
        <taxon>Oryza</taxon>
    </lineage>
</organism>
<dbReference type="HOGENOM" id="CLU_2577627_0_0_1"/>
<name>A0A0D3FUJ9_9ORYZ</name>
<reference evidence="2" key="2">
    <citation type="submission" date="2015-03" db="UniProtKB">
        <authorList>
            <consortium name="EnsemblPlants"/>
        </authorList>
    </citation>
    <scope>IDENTIFICATION</scope>
</reference>
<dbReference type="EnsemblPlants" id="OBART04G08650.1">
    <property type="protein sequence ID" value="OBART04G08650.1"/>
    <property type="gene ID" value="OBART04G08650"/>
</dbReference>
<evidence type="ECO:0000313" key="3">
    <source>
        <dbReference type="Proteomes" id="UP000026960"/>
    </source>
</evidence>
<evidence type="ECO:0000256" key="1">
    <source>
        <dbReference type="SAM" id="MobiDB-lite"/>
    </source>
</evidence>
<dbReference type="AlphaFoldDB" id="A0A0D3FUJ9"/>
<accession>A0A0D3FUJ9</accession>
<evidence type="ECO:0000313" key="2">
    <source>
        <dbReference type="EnsemblPlants" id="OBART04G08650.1"/>
    </source>
</evidence>
<dbReference type="PaxDb" id="65489-OBART04G08650.1"/>
<keyword evidence="3" id="KW-1185">Reference proteome</keyword>
<dbReference type="Gramene" id="OBART04G08650.1">
    <property type="protein sequence ID" value="OBART04G08650.1"/>
    <property type="gene ID" value="OBART04G08650"/>
</dbReference>
<feature type="region of interest" description="Disordered" evidence="1">
    <location>
        <begin position="1"/>
        <end position="20"/>
    </location>
</feature>
<sequence>MAAASPANSGKGRRPGEGGLEWLRTVQPAAGRGAGNGLDGRICDVCDEFWSLINGAGIRVSGIYPPVTTIESAGVGADSRR</sequence>
<proteinExistence type="predicted"/>
<reference evidence="2" key="1">
    <citation type="journal article" date="2009" name="Rice">
        <title>De Novo Next Generation Sequencing of Plant Genomes.</title>
        <authorList>
            <person name="Rounsley S."/>
            <person name="Marri P.R."/>
            <person name="Yu Y."/>
            <person name="He R."/>
            <person name="Sisneros N."/>
            <person name="Goicoechea J.L."/>
            <person name="Lee S.J."/>
            <person name="Angelova A."/>
            <person name="Kudrna D."/>
            <person name="Luo M."/>
            <person name="Affourtit J."/>
            <person name="Desany B."/>
            <person name="Knight J."/>
            <person name="Niazi F."/>
            <person name="Egholm M."/>
            <person name="Wing R.A."/>
        </authorList>
    </citation>
    <scope>NUCLEOTIDE SEQUENCE [LARGE SCALE GENOMIC DNA]</scope>
    <source>
        <strain evidence="2">cv. IRGC 105608</strain>
    </source>
</reference>
<protein>
    <submittedName>
        <fullName evidence="2">Uncharacterized protein</fullName>
    </submittedName>
</protein>